<protein>
    <submittedName>
        <fullName evidence="12">CRISPR-associated protein Cas3</fullName>
    </submittedName>
</protein>
<dbReference type="Proteomes" id="UP000259221">
    <property type="component" value="Unassembled WGS sequence"/>
</dbReference>
<gene>
    <name evidence="12" type="ORF">AXE77_00625</name>
</gene>
<dbReference type="Gene3D" id="3.40.50.300">
    <property type="entry name" value="P-loop containing nucleotide triphosphate hydrolases"/>
    <property type="match status" value="2"/>
</dbReference>
<dbReference type="PROSITE" id="PS51192">
    <property type="entry name" value="HELICASE_ATP_BIND_1"/>
    <property type="match status" value="1"/>
</dbReference>
<comment type="similarity">
    <text evidence="1">In the N-terminal section; belongs to the CRISPR-associated nuclease Cas3-HD family.</text>
</comment>
<dbReference type="PANTHER" id="PTHR47963">
    <property type="entry name" value="DEAD-BOX ATP-DEPENDENT RNA HELICASE 47, MITOCHONDRIAL"/>
    <property type="match status" value="1"/>
</dbReference>
<dbReference type="InterPro" id="IPR006474">
    <property type="entry name" value="Helicase_Cas3_CRISPR-ass_core"/>
</dbReference>
<evidence type="ECO:0000256" key="5">
    <source>
        <dbReference type="ARBA" id="ARBA00022741"/>
    </source>
</evidence>
<dbReference type="InterPro" id="IPR038257">
    <property type="entry name" value="CRISPR-assoc_Cas3_HD_sf"/>
</dbReference>
<keyword evidence="4" id="KW-0479">Metal-binding</keyword>
<dbReference type="NCBIfam" id="TIGR01587">
    <property type="entry name" value="cas3_core"/>
    <property type="match status" value="1"/>
</dbReference>
<dbReference type="InterPro" id="IPR006483">
    <property type="entry name" value="CRISPR-assoc_Cas3_HD"/>
</dbReference>
<dbReference type="GO" id="GO:0051607">
    <property type="term" value="P:defense response to virus"/>
    <property type="evidence" value="ECO:0007669"/>
    <property type="project" value="UniProtKB-KW"/>
</dbReference>
<name>A0A3E1J128_GARVA</name>
<dbReference type="GO" id="GO:0016787">
    <property type="term" value="F:hydrolase activity"/>
    <property type="evidence" value="ECO:0007669"/>
    <property type="project" value="UniProtKB-KW"/>
</dbReference>
<keyword evidence="9" id="KW-0051">Antiviral defense</keyword>
<dbReference type="InterPro" id="IPR041372">
    <property type="entry name" value="Cas3_C"/>
</dbReference>
<dbReference type="EMBL" id="LRTV01000001">
    <property type="protein sequence ID" value="RFD80060.1"/>
    <property type="molecule type" value="Genomic_DNA"/>
</dbReference>
<evidence type="ECO:0000256" key="6">
    <source>
        <dbReference type="ARBA" id="ARBA00022801"/>
    </source>
</evidence>
<dbReference type="GO" id="GO:0003724">
    <property type="term" value="F:RNA helicase activity"/>
    <property type="evidence" value="ECO:0007669"/>
    <property type="project" value="TreeGrafter"/>
</dbReference>
<evidence type="ECO:0000256" key="3">
    <source>
        <dbReference type="ARBA" id="ARBA00022722"/>
    </source>
</evidence>
<dbReference type="SMART" id="SM00487">
    <property type="entry name" value="DEXDc"/>
    <property type="match status" value="1"/>
</dbReference>
<keyword evidence="6" id="KW-0378">Hydrolase</keyword>
<evidence type="ECO:0000259" key="11">
    <source>
        <dbReference type="PROSITE" id="PS51643"/>
    </source>
</evidence>
<dbReference type="Pfam" id="PF18019">
    <property type="entry name" value="Cas3_HD"/>
    <property type="match status" value="1"/>
</dbReference>
<proteinExistence type="inferred from homology"/>
<keyword evidence="8" id="KW-0067">ATP-binding</keyword>
<feature type="domain" description="HD Cas3-type" evidence="11">
    <location>
        <begin position="20"/>
        <end position="230"/>
    </location>
</feature>
<comment type="caution">
    <text evidence="12">The sequence shown here is derived from an EMBL/GenBank/DDBJ whole genome shotgun (WGS) entry which is preliminary data.</text>
</comment>
<dbReference type="InterPro" id="IPR054712">
    <property type="entry name" value="Cas3-like_dom"/>
</dbReference>
<dbReference type="Pfam" id="PF22590">
    <property type="entry name" value="Cas3-like_C_2"/>
    <property type="match status" value="1"/>
</dbReference>
<keyword evidence="3" id="KW-0540">Nuclease</keyword>
<evidence type="ECO:0000256" key="2">
    <source>
        <dbReference type="ARBA" id="ARBA00009046"/>
    </source>
</evidence>
<dbReference type="SUPFAM" id="SSF52540">
    <property type="entry name" value="P-loop containing nucleoside triphosphate hydrolases"/>
    <property type="match status" value="1"/>
</dbReference>
<comment type="similarity">
    <text evidence="2">In the central section; belongs to the CRISPR-associated helicase Cas3 family.</text>
</comment>
<dbReference type="OrthoDB" id="9810236at2"/>
<reference evidence="12 13" key="1">
    <citation type="submission" date="2016-02" db="EMBL/GenBank/DDBJ databases">
        <authorList>
            <person name="Alioto T."/>
            <person name="Alioto T."/>
        </authorList>
    </citation>
    <scope>NUCLEOTIDE SEQUENCE [LARGE SCALE GENOMIC DNA]</scope>
    <source>
        <strain evidence="12 13">NR010</strain>
    </source>
</reference>
<sequence>MSCNHVVNSALWGKKREANGVMQWLPLAQHLEDTRNVIGQLWEHWLSGGQRRLIESSLSKRVDAKKLSQFLGCVHDIGKATPVFQFRKSSSNSKDLDIALKNKLANVGFTNIDDFILKATDCSSSHHTITGQFILSNAGVPEGICAIVGAHHGKPLDNDSVCRSNKSKYPDHYYQSETESENSKLWKKLQNDILVWALERNDFSNVDDLPEINEPAQVLLCGLVIMADWIASNEHYFPLIPIEKDLIGKQEERYKKGWEKWLQHGSKDVWESLNCYSDVSELYKHRFDFLPNSIQTSLYDVISHCKEPGIFILESAMGSGKTEASLIAAEQLANLTGRSGVFFGLPTQATSNGMFRRVEDWLKSVNSDSQGEIGLRLVHGKAELNADYAHLPHGMQNMNDGSESRSSNNDVNNNGVILNDWFTGRKTAMLDDFVVGTVDQFLLASLKQKHLMLRHLGLSKKVVIIDEVHAYDAYMNKYLEESLIWMAAYGVPVVLLSATLPAKRREELIKSYMLRGLGFKWSECDKSNVDFETNNYPLVTYSDKNCVKQKFIENDASDNKSVSVRKITDDNLHESLVNELKSLLNNGGIAGIIVNTVKRAQEIYNACVDEFSDDEVIVIHSQFIATDRVRKEQQICNMIGKNAHRPARAIIIGTQVLEQSLDIDFDVLFTDLAPIDLLLQRAGRLHRHTIEHPNSLKEPILYVLGTSEIYKFDKGSESIYSKYLLMRTQYYLPDVINMPQDISRLVQIVYGDNPLELQEDLKDAYAAAKREYDSDRNNNESDAETYRIENPKTEIGKKSIVGLLTNSITNESDEFACAQVRNSGESIEVIAVKKVGSGYGTFHDCEDISQNIDDVEVAMKLAQETVGLPWIFTLNSNRVDETIAELERIRKQKQFKNWDDQPWLRGSLMLLFDENNICELSKYRVTYSEKSGIVCIKSSEEDRKESQGEQI</sequence>
<evidence type="ECO:0000313" key="12">
    <source>
        <dbReference type="EMBL" id="RFD80060.1"/>
    </source>
</evidence>
<dbReference type="PANTHER" id="PTHR47963:SF9">
    <property type="entry name" value="CRISPR-ASSOCIATED ENDONUCLEASE_HELICASE CAS3"/>
    <property type="match status" value="1"/>
</dbReference>
<evidence type="ECO:0000313" key="13">
    <source>
        <dbReference type="Proteomes" id="UP000259221"/>
    </source>
</evidence>
<keyword evidence="5" id="KW-0547">Nucleotide-binding</keyword>
<dbReference type="PROSITE" id="PS51643">
    <property type="entry name" value="HD_CAS3"/>
    <property type="match status" value="1"/>
</dbReference>
<evidence type="ECO:0000259" key="10">
    <source>
        <dbReference type="PROSITE" id="PS51192"/>
    </source>
</evidence>
<evidence type="ECO:0000256" key="4">
    <source>
        <dbReference type="ARBA" id="ARBA00022723"/>
    </source>
</evidence>
<feature type="domain" description="Helicase ATP-binding" evidence="10">
    <location>
        <begin position="302"/>
        <end position="518"/>
    </location>
</feature>
<dbReference type="GO" id="GO:0005524">
    <property type="term" value="F:ATP binding"/>
    <property type="evidence" value="ECO:0007669"/>
    <property type="project" value="UniProtKB-KW"/>
</dbReference>
<dbReference type="AlphaFoldDB" id="A0A3E1J128"/>
<dbReference type="InterPro" id="IPR050547">
    <property type="entry name" value="DEAD_box_RNA_helicases"/>
</dbReference>
<dbReference type="Pfam" id="PF18395">
    <property type="entry name" value="Cas3_C"/>
    <property type="match status" value="1"/>
</dbReference>
<dbReference type="GO" id="GO:0003723">
    <property type="term" value="F:RNA binding"/>
    <property type="evidence" value="ECO:0007669"/>
    <property type="project" value="TreeGrafter"/>
</dbReference>
<dbReference type="GO" id="GO:0004518">
    <property type="term" value="F:nuclease activity"/>
    <property type="evidence" value="ECO:0007669"/>
    <property type="project" value="UniProtKB-KW"/>
</dbReference>
<organism evidence="12 13">
    <name type="scientific">Gardnerella vaginalis</name>
    <dbReference type="NCBI Taxonomy" id="2702"/>
    <lineage>
        <taxon>Bacteria</taxon>
        <taxon>Bacillati</taxon>
        <taxon>Actinomycetota</taxon>
        <taxon>Actinomycetes</taxon>
        <taxon>Bifidobacteriales</taxon>
        <taxon>Bifidobacteriaceae</taxon>
        <taxon>Gardnerella</taxon>
    </lineage>
</organism>
<dbReference type="InterPro" id="IPR014001">
    <property type="entry name" value="Helicase_ATP-bd"/>
</dbReference>
<evidence type="ECO:0000256" key="1">
    <source>
        <dbReference type="ARBA" id="ARBA00006847"/>
    </source>
</evidence>
<evidence type="ECO:0000256" key="7">
    <source>
        <dbReference type="ARBA" id="ARBA00022806"/>
    </source>
</evidence>
<keyword evidence="7" id="KW-0347">Helicase</keyword>
<accession>A0A3E1J128</accession>
<dbReference type="InterPro" id="IPR027417">
    <property type="entry name" value="P-loop_NTPase"/>
</dbReference>
<evidence type="ECO:0000256" key="9">
    <source>
        <dbReference type="ARBA" id="ARBA00023118"/>
    </source>
</evidence>
<dbReference type="NCBIfam" id="TIGR01596">
    <property type="entry name" value="cas3_HD"/>
    <property type="match status" value="1"/>
</dbReference>
<dbReference type="CDD" id="cd09641">
    <property type="entry name" value="Cas3''_I"/>
    <property type="match status" value="1"/>
</dbReference>
<evidence type="ECO:0000256" key="8">
    <source>
        <dbReference type="ARBA" id="ARBA00022840"/>
    </source>
</evidence>
<dbReference type="RefSeq" id="WP_116711653.1">
    <property type="nucleotide sequence ID" value="NZ_LRTV01000001.1"/>
</dbReference>
<dbReference type="Gene3D" id="1.10.3210.30">
    <property type="match status" value="1"/>
</dbReference>
<dbReference type="GO" id="GO:0046872">
    <property type="term" value="F:metal ion binding"/>
    <property type="evidence" value="ECO:0007669"/>
    <property type="project" value="UniProtKB-KW"/>
</dbReference>